<dbReference type="CDD" id="cd16913">
    <property type="entry name" value="YkuD_like"/>
    <property type="match status" value="1"/>
</dbReference>
<feature type="active site" description="Proton donor/acceptor" evidence="7">
    <location>
        <position position="97"/>
    </location>
</feature>
<feature type="chain" id="PRO_5045803027" description="L,D-TPase catalytic domain-containing protein" evidence="8">
    <location>
        <begin position="24"/>
        <end position="214"/>
    </location>
</feature>
<keyword evidence="5 7" id="KW-0573">Peptidoglycan synthesis</keyword>
<protein>
    <recommendedName>
        <fullName evidence="9">L,D-TPase catalytic domain-containing protein</fullName>
    </recommendedName>
</protein>
<dbReference type="Gene3D" id="2.40.440.10">
    <property type="entry name" value="L,D-transpeptidase catalytic domain-like"/>
    <property type="match status" value="1"/>
</dbReference>
<gene>
    <name evidence="10" type="ORF">QO012_003058</name>
</gene>
<comment type="pathway">
    <text evidence="1 7">Cell wall biogenesis; peptidoglycan biosynthesis.</text>
</comment>
<dbReference type="PANTHER" id="PTHR30582">
    <property type="entry name" value="L,D-TRANSPEPTIDASE"/>
    <property type="match status" value="1"/>
</dbReference>
<reference evidence="10 11" key="1">
    <citation type="submission" date="2023-07" db="EMBL/GenBank/DDBJ databases">
        <title>Genomic Encyclopedia of Type Strains, Phase IV (KMG-IV): sequencing the most valuable type-strain genomes for metagenomic binning, comparative biology and taxonomic classification.</title>
        <authorList>
            <person name="Goeker M."/>
        </authorList>
    </citation>
    <scope>NUCLEOTIDE SEQUENCE [LARGE SCALE GENOMIC DNA]</scope>
    <source>
        <strain evidence="10 11">DSM 19013</strain>
    </source>
</reference>
<dbReference type="RefSeq" id="WP_238200966.1">
    <property type="nucleotide sequence ID" value="NZ_BPQE01000001.1"/>
</dbReference>
<dbReference type="PROSITE" id="PS52029">
    <property type="entry name" value="LD_TPASE"/>
    <property type="match status" value="1"/>
</dbReference>
<dbReference type="EMBL" id="JAUSVP010000009">
    <property type="protein sequence ID" value="MDQ0448547.1"/>
    <property type="molecule type" value="Genomic_DNA"/>
</dbReference>
<evidence type="ECO:0000313" key="11">
    <source>
        <dbReference type="Proteomes" id="UP001231124"/>
    </source>
</evidence>
<name>A0ABU0I1R7_9HYPH</name>
<keyword evidence="8" id="KW-0732">Signal</keyword>
<evidence type="ECO:0000256" key="5">
    <source>
        <dbReference type="ARBA" id="ARBA00022984"/>
    </source>
</evidence>
<dbReference type="PANTHER" id="PTHR30582:SF2">
    <property type="entry name" value="L,D-TRANSPEPTIDASE YCIB-RELATED"/>
    <property type="match status" value="1"/>
</dbReference>
<keyword evidence="6 7" id="KW-0961">Cell wall biogenesis/degradation</keyword>
<comment type="caution">
    <text evidence="10">The sequence shown here is derived from an EMBL/GenBank/DDBJ whole genome shotgun (WGS) entry which is preliminary data.</text>
</comment>
<comment type="similarity">
    <text evidence="2">Belongs to the YkuD family.</text>
</comment>
<proteinExistence type="inferred from homology"/>
<dbReference type="Pfam" id="PF03734">
    <property type="entry name" value="YkuD"/>
    <property type="match status" value="1"/>
</dbReference>
<evidence type="ECO:0000256" key="1">
    <source>
        <dbReference type="ARBA" id="ARBA00004752"/>
    </source>
</evidence>
<feature type="domain" description="L,D-TPase catalytic" evidence="9">
    <location>
        <begin position="25"/>
        <end position="141"/>
    </location>
</feature>
<feature type="signal peptide" evidence="8">
    <location>
        <begin position="1"/>
        <end position="23"/>
    </location>
</feature>
<keyword evidence="3" id="KW-0808">Transferase</keyword>
<accession>A0ABU0I1R7</accession>
<keyword evidence="4 7" id="KW-0133">Cell shape</keyword>
<dbReference type="Proteomes" id="UP001231124">
    <property type="component" value="Unassembled WGS sequence"/>
</dbReference>
<dbReference type="SUPFAM" id="SSF141523">
    <property type="entry name" value="L,D-transpeptidase catalytic domain-like"/>
    <property type="match status" value="1"/>
</dbReference>
<evidence type="ECO:0000256" key="6">
    <source>
        <dbReference type="ARBA" id="ARBA00023316"/>
    </source>
</evidence>
<dbReference type="InterPro" id="IPR038063">
    <property type="entry name" value="Transpep_catalytic_dom"/>
</dbReference>
<dbReference type="InterPro" id="IPR005490">
    <property type="entry name" value="LD_TPept_cat_dom"/>
</dbReference>
<evidence type="ECO:0000256" key="8">
    <source>
        <dbReference type="SAM" id="SignalP"/>
    </source>
</evidence>
<dbReference type="InterPro" id="IPR050979">
    <property type="entry name" value="LD-transpeptidase"/>
</dbReference>
<organism evidence="10 11">
    <name type="scientific">Methylobacterium aerolatum</name>
    <dbReference type="NCBI Taxonomy" id="418708"/>
    <lineage>
        <taxon>Bacteria</taxon>
        <taxon>Pseudomonadati</taxon>
        <taxon>Pseudomonadota</taxon>
        <taxon>Alphaproteobacteria</taxon>
        <taxon>Hyphomicrobiales</taxon>
        <taxon>Methylobacteriaceae</taxon>
        <taxon>Methylobacterium</taxon>
    </lineage>
</organism>
<sequence>MRARSATLLSVLLLALAAPAARADVAITVDKDTQRMSVAVDGVPRYSWPVSTGAGSYDTPSGSFRPFRMERTHFSKEWDDAPMPYAMFFTNQGHAIHGTNHVRSLGRPASHGCVRLSVRNAATLFGLVKAQGMGRTQVRIEGASPYVAEGRERVRSARRGAGAASYDDDQMGMRGVTYAVPARSTGARGYGPRYYDVPAGIDGYGPAFGDDLGF</sequence>
<evidence type="ECO:0000256" key="4">
    <source>
        <dbReference type="ARBA" id="ARBA00022960"/>
    </source>
</evidence>
<evidence type="ECO:0000256" key="3">
    <source>
        <dbReference type="ARBA" id="ARBA00022679"/>
    </source>
</evidence>
<keyword evidence="11" id="KW-1185">Reference proteome</keyword>
<evidence type="ECO:0000259" key="9">
    <source>
        <dbReference type="PROSITE" id="PS52029"/>
    </source>
</evidence>
<evidence type="ECO:0000256" key="2">
    <source>
        <dbReference type="ARBA" id="ARBA00005992"/>
    </source>
</evidence>
<evidence type="ECO:0000313" key="10">
    <source>
        <dbReference type="EMBL" id="MDQ0448547.1"/>
    </source>
</evidence>
<evidence type="ECO:0000256" key="7">
    <source>
        <dbReference type="PROSITE-ProRule" id="PRU01373"/>
    </source>
</evidence>
<feature type="active site" description="Nucleophile" evidence="7">
    <location>
        <position position="113"/>
    </location>
</feature>